<dbReference type="AlphaFoldDB" id="A0AAD7PX02"/>
<gene>
    <name evidence="1" type="ORF">O6P43_008342</name>
</gene>
<proteinExistence type="predicted"/>
<protein>
    <submittedName>
        <fullName evidence="1">UPF0481 plant-like protein</fullName>
    </submittedName>
</protein>
<dbReference type="PANTHER" id="PTHR31549">
    <property type="entry name" value="PROTEIN, PUTATIVE (DUF247)-RELATED-RELATED"/>
    <property type="match status" value="1"/>
</dbReference>
<evidence type="ECO:0000313" key="1">
    <source>
        <dbReference type="EMBL" id="KAJ7970110.1"/>
    </source>
</evidence>
<comment type="caution">
    <text evidence="1">The sequence shown here is derived from an EMBL/GenBank/DDBJ whole genome shotgun (WGS) entry which is preliminary data.</text>
</comment>
<dbReference type="EMBL" id="JARAOO010000004">
    <property type="protein sequence ID" value="KAJ7970110.1"/>
    <property type="molecule type" value="Genomic_DNA"/>
</dbReference>
<dbReference type="Proteomes" id="UP001163823">
    <property type="component" value="Chromosome 4"/>
</dbReference>
<keyword evidence="2" id="KW-1185">Reference proteome</keyword>
<dbReference type="PANTHER" id="PTHR31549:SF259">
    <property type="match status" value="1"/>
</dbReference>
<reference evidence="1" key="1">
    <citation type="journal article" date="2023" name="Science">
        <title>Elucidation of the pathway for biosynthesis of saponin adjuvants from the soapbark tree.</title>
        <authorList>
            <person name="Reed J."/>
            <person name="Orme A."/>
            <person name="El-Demerdash A."/>
            <person name="Owen C."/>
            <person name="Martin L.B.B."/>
            <person name="Misra R.C."/>
            <person name="Kikuchi S."/>
            <person name="Rejzek M."/>
            <person name="Martin A.C."/>
            <person name="Harkess A."/>
            <person name="Leebens-Mack J."/>
            <person name="Louveau T."/>
            <person name="Stephenson M.J."/>
            <person name="Osbourn A."/>
        </authorList>
    </citation>
    <scope>NUCLEOTIDE SEQUENCE</scope>
    <source>
        <strain evidence="1">S10</strain>
    </source>
</reference>
<accession>A0AAD7PX02</accession>
<sequence length="288" mass="32118">MDGIDFLKPVQGPINLILKLGKKLPLDSLSNSDSDVAPVVVTIPSVTQLHAVRIKFRPAKGGIGKIMFDEKTGTFYLLKVTLNVNTEVIMRNLVAYEAMTKLESLLFTRYTELMCAIVNTVEDVEVLVEKKIVVSSFGDDHVEKLFNGMSKSIGPTKTPNLDKTIEKVNKYYNGTQKVKSFVSSIETLLSSHSYSNTKYEGKEATSYSICPVVVINQHKPEQQLEKPIDLEIPTAASGSSIGPAKEMKPAMESVDNEISEEEGQLAWFLSRCHYCGKRMTRDTNIYIW</sequence>
<organism evidence="1 2">
    <name type="scientific">Quillaja saponaria</name>
    <name type="common">Soap bark tree</name>
    <dbReference type="NCBI Taxonomy" id="32244"/>
    <lineage>
        <taxon>Eukaryota</taxon>
        <taxon>Viridiplantae</taxon>
        <taxon>Streptophyta</taxon>
        <taxon>Embryophyta</taxon>
        <taxon>Tracheophyta</taxon>
        <taxon>Spermatophyta</taxon>
        <taxon>Magnoliopsida</taxon>
        <taxon>eudicotyledons</taxon>
        <taxon>Gunneridae</taxon>
        <taxon>Pentapetalae</taxon>
        <taxon>rosids</taxon>
        <taxon>fabids</taxon>
        <taxon>Fabales</taxon>
        <taxon>Quillajaceae</taxon>
        <taxon>Quillaja</taxon>
    </lineage>
</organism>
<name>A0AAD7PX02_QUISA</name>
<dbReference type="KEGG" id="qsa:O6P43_008342"/>
<dbReference type="InterPro" id="IPR004158">
    <property type="entry name" value="DUF247_pln"/>
</dbReference>
<dbReference type="Pfam" id="PF03140">
    <property type="entry name" value="DUF247"/>
    <property type="match status" value="1"/>
</dbReference>
<evidence type="ECO:0000313" key="2">
    <source>
        <dbReference type="Proteomes" id="UP001163823"/>
    </source>
</evidence>